<gene>
    <name evidence="1" type="ORF">RHMOL_Rhmol01G0119400</name>
</gene>
<evidence type="ECO:0000313" key="2">
    <source>
        <dbReference type="Proteomes" id="UP001062846"/>
    </source>
</evidence>
<evidence type="ECO:0000313" key="1">
    <source>
        <dbReference type="EMBL" id="KAI8571426.1"/>
    </source>
</evidence>
<proteinExistence type="predicted"/>
<reference evidence="1" key="1">
    <citation type="submission" date="2022-02" db="EMBL/GenBank/DDBJ databases">
        <title>Plant Genome Project.</title>
        <authorList>
            <person name="Zhang R.-G."/>
        </authorList>
    </citation>
    <scope>NUCLEOTIDE SEQUENCE</scope>
    <source>
        <strain evidence="1">AT1</strain>
    </source>
</reference>
<dbReference type="EMBL" id="CM046388">
    <property type="protein sequence ID" value="KAI8571426.1"/>
    <property type="molecule type" value="Genomic_DNA"/>
</dbReference>
<accession>A0ACC0Q1X0</accession>
<dbReference type="Proteomes" id="UP001062846">
    <property type="component" value="Chromosome 1"/>
</dbReference>
<name>A0ACC0Q1X0_RHOML</name>
<organism evidence="1 2">
    <name type="scientific">Rhododendron molle</name>
    <name type="common">Chinese azalea</name>
    <name type="synonym">Azalea mollis</name>
    <dbReference type="NCBI Taxonomy" id="49168"/>
    <lineage>
        <taxon>Eukaryota</taxon>
        <taxon>Viridiplantae</taxon>
        <taxon>Streptophyta</taxon>
        <taxon>Embryophyta</taxon>
        <taxon>Tracheophyta</taxon>
        <taxon>Spermatophyta</taxon>
        <taxon>Magnoliopsida</taxon>
        <taxon>eudicotyledons</taxon>
        <taxon>Gunneridae</taxon>
        <taxon>Pentapetalae</taxon>
        <taxon>asterids</taxon>
        <taxon>Ericales</taxon>
        <taxon>Ericaceae</taxon>
        <taxon>Ericoideae</taxon>
        <taxon>Rhodoreae</taxon>
        <taxon>Rhododendron</taxon>
    </lineage>
</organism>
<comment type="caution">
    <text evidence="1">The sequence shown here is derived from an EMBL/GenBank/DDBJ whole genome shotgun (WGS) entry which is preliminary data.</text>
</comment>
<protein>
    <submittedName>
        <fullName evidence="1">Uncharacterized protein</fullName>
    </submittedName>
</protein>
<keyword evidence="2" id="KW-1185">Reference proteome</keyword>
<sequence>MLVASVQEGLEGPPIQVNPMTFHPNLVISGGAPYAENEWKSLKIGNENFLVSLILLEFIVHAVVWCMQPLPDDQFKSLRRRSEEIKGTLGYSSILQEGEVAIHIQNTALVLSSCPPRANAGRKPVDEFGDNMNIGGGSRRQFQSLLNGYPLTSVVNLFMEHEA</sequence>